<feature type="compositionally biased region" description="Low complexity" evidence="1">
    <location>
        <begin position="260"/>
        <end position="304"/>
    </location>
</feature>
<feature type="compositionally biased region" description="Basic and acidic residues" evidence="1">
    <location>
        <begin position="376"/>
        <end position="403"/>
    </location>
</feature>
<feature type="compositionally biased region" description="Polar residues" evidence="1">
    <location>
        <begin position="330"/>
        <end position="340"/>
    </location>
</feature>
<keyword evidence="4" id="KW-1185">Reference proteome</keyword>
<feature type="region of interest" description="Disordered" evidence="1">
    <location>
        <begin position="190"/>
        <end position="347"/>
    </location>
</feature>
<gene>
    <name evidence="3" type="ORF">NI17_010555</name>
</gene>
<dbReference type="EMBL" id="CP063196">
    <property type="protein sequence ID" value="UOE21498.1"/>
    <property type="molecule type" value="Genomic_DNA"/>
</dbReference>
<dbReference type="InterPro" id="IPR047951">
    <property type="entry name" value="Transpos_ISL3"/>
</dbReference>
<feature type="compositionally biased region" description="Low complexity" evidence="1">
    <location>
        <begin position="244"/>
        <end position="253"/>
    </location>
</feature>
<feature type="domain" description="Transposase IS204/IS1001/IS1096/IS1165 DDE" evidence="2">
    <location>
        <begin position="91"/>
        <end position="183"/>
    </location>
</feature>
<sequence length="475" mass="50397">MASPPPSTCASTGSAAPALRANAAPSPNRSTDSPAPTPHHHQTLEAVALWLVGRPGARLARTLCAPTSPNSLIRILHALPDEPPTSVSRLLGADDFALKRGHVHATILLDMETGRRIDVLPDRTADPFAAWLRDHPGVEIVCRDRASAYAEAAHSAVPGAVQVADRFHLWKNLCEAVDKCVAAHRGCLAEPASEPAQTDTEPTPTPAAIEGSGCSQAETTCCGPRPAGQGDRVSRRSPMPWVSTAGPSAATRTPRPRRTCPPATDAGPPSSTPTRPTRTSGGTRDTRTRSGCARRSASGATRAANTPGDLEPLRTSGRPAPPVPEALTVRQATGPITSPPSRLKPEEEVRLKELLSRCPQLEQVAKCVRSFATMMREKEEAGPEDVAGQRRGDREAADAEPHPRAAPGLRRGDHRTHPGMELRPCGRQRVPDQGAQKGPGTAVPDSSCRAAASSTHRDRTRRPHTDWIRAIPGGR</sequence>
<organism evidence="3 4">
    <name type="scientific">Thermobifida halotolerans</name>
    <dbReference type="NCBI Taxonomy" id="483545"/>
    <lineage>
        <taxon>Bacteria</taxon>
        <taxon>Bacillati</taxon>
        <taxon>Actinomycetota</taxon>
        <taxon>Actinomycetes</taxon>
        <taxon>Streptosporangiales</taxon>
        <taxon>Nocardiopsidaceae</taxon>
        <taxon>Thermobifida</taxon>
    </lineage>
</organism>
<evidence type="ECO:0000256" key="1">
    <source>
        <dbReference type="SAM" id="MobiDB-lite"/>
    </source>
</evidence>
<dbReference type="RefSeq" id="WP_170163095.1">
    <property type="nucleotide sequence ID" value="NZ_CP063196.1"/>
</dbReference>
<dbReference type="PANTHER" id="PTHR33498:SF1">
    <property type="entry name" value="TRANSPOSASE FOR INSERTION SEQUENCE ELEMENT IS1557"/>
    <property type="match status" value="1"/>
</dbReference>
<dbReference type="KEGG" id="thao:NI17_010555"/>
<dbReference type="InterPro" id="IPR002560">
    <property type="entry name" value="Transposase_DDE"/>
</dbReference>
<evidence type="ECO:0000313" key="3">
    <source>
        <dbReference type="EMBL" id="UOE21498.1"/>
    </source>
</evidence>
<feature type="region of interest" description="Disordered" evidence="1">
    <location>
        <begin position="1"/>
        <end position="40"/>
    </location>
</feature>
<dbReference type="Pfam" id="PF01610">
    <property type="entry name" value="DDE_Tnp_ISL3"/>
    <property type="match status" value="1"/>
</dbReference>
<feature type="region of interest" description="Disordered" evidence="1">
    <location>
        <begin position="376"/>
        <end position="475"/>
    </location>
</feature>
<protein>
    <submittedName>
        <fullName evidence="3">Transposase</fullName>
    </submittedName>
</protein>
<dbReference type="AlphaFoldDB" id="A0AA97M0L2"/>
<feature type="compositionally biased region" description="Low complexity" evidence="1">
    <location>
        <begin position="14"/>
        <end position="29"/>
    </location>
</feature>
<accession>A0AA97M0L2</accession>
<dbReference type="PANTHER" id="PTHR33498">
    <property type="entry name" value="TRANSPOSASE FOR INSERTION SEQUENCE ELEMENT IS1557"/>
    <property type="match status" value="1"/>
</dbReference>
<evidence type="ECO:0000313" key="4">
    <source>
        <dbReference type="Proteomes" id="UP000265719"/>
    </source>
</evidence>
<proteinExistence type="predicted"/>
<dbReference type="Proteomes" id="UP000265719">
    <property type="component" value="Chromosome"/>
</dbReference>
<name>A0AA97M0L2_9ACTN</name>
<evidence type="ECO:0000259" key="2">
    <source>
        <dbReference type="Pfam" id="PF01610"/>
    </source>
</evidence>
<reference evidence="3" key="1">
    <citation type="submission" date="2020-10" db="EMBL/GenBank/DDBJ databases">
        <title>De novo genome project of the cellulose decomposer Thermobifida halotolerans type strain.</title>
        <authorList>
            <person name="Nagy I."/>
            <person name="Horvath B."/>
            <person name="Kukolya J."/>
            <person name="Nagy I."/>
            <person name="Orsini M."/>
        </authorList>
    </citation>
    <scope>NUCLEOTIDE SEQUENCE</scope>
    <source>
        <strain evidence="3">DSM 44931</strain>
    </source>
</reference>